<dbReference type="GO" id="GO:0061630">
    <property type="term" value="F:ubiquitin protein ligase activity"/>
    <property type="evidence" value="ECO:0007669"/>
    <property type="project" value="UniProtKB-EC"/>
</dbReference>
<feature type="compositionally biased region" description="Polar residues" evidence="9">
    <location>
        <begin position="286"/>
        <end position="315"/>
    </location>
</feature>
<dbReference type="AlphaFoldDB" id="A0A0A7LUC2"/>
<evidence type="ECO:0000256" key="5">
    <source>
        <dbReference type="ARBA" id="ARBA00022771"/>
    </source>
</evidence>
<dbReference type="PANTHER" id="PTHR15710">
    <property type="entry name" value="E3 UBIQUITIN-PROTEIN LIGASE PRAJA"/>
    <property type="match status" value="1"/>
</dbReference>
<evidence type="ECO:0000256" key="6">
    <source>
        <dbReference type="ARBA" id="ARBA00022786"/>
    </source>
</evidence>
<dbReference type="InterPro" id="IPR039525">
    <property type="entry name" value="RNF126-like_zinc-ribbon"/>
</dbReference>
<feature type="domain" description="RING-type" evidence="10">
    <location>
        <begin position="190"/>
        <end position="231"/>
    </location>
</feature>
<feature type="region of interest" description="Disordered" evidence="9">
    <location>
        <begin position="240"/>
        <end position="323"/>
    </location>
</feature>
<dbReference type="SUPFAM" id="SSF57850">
    <property type="entry name" value="RING/U-box"/>
    <property type="match status" value="1"/>
</dbReference>
<dbReference type="FunFam" id="3.30.40.10:FF:000022">
    <property type="entry name" value="E3 ubiquitin-protein ligase RING1-like"/>
    <property type="match status" value="1"/>
</dbReference>
<dbReference type="InterPro" id="IPR001841">
    <property type="entry name" value="Znf_RING"/>
</dbReference>
<evidence type="ECO:0000313" key="11">
    <source>
        <dbReference type="EMBL" id="AIZ68181.1"/>
    </source>
</evidence>
<evidence type="ECO:0000256" key="2">
    <source>
        <dbReference type="ARBA" id="ARBA00012483"/>
    </source>
</evidence>
<evidence type="ECO:0000256" key="7">
    <source>
        <dbReference type="ARBA" id="ARBA00022833"/>
    </source>
</evidence>
<evidence type="ECO:0000256" key="4">
    <source>
        <dbReference type="ARBA" id="ARBA00022723"/>
    </source>
</evidence>
<evidence type="ECO:0000256" key="3">
    <source>
        <dbReference type="ARBA" id="ARBA00022679"/>
    </source>
</evidence>
<keyword evidence="4" id="KW-0479">Metal-binding</keyword>
<comment type="catalytic activity">
    <reaction evidence="1">
        <text>S-ubiquitinyl-[E2 ubiquitin-conjugating enzyme]-L-cysteine + [acceptor protein]-L-lysine = [E2 ubiquitin-conjugating enzyme]-L-cysteine + N(6)-ubiquitinyl-[acceptor protein]-L-lysine.</text>
        <dbReference type="EC" id="2.3.2.27"/>
    </reaction>
</comment>
<organism evidence="11">
    <name type="scientific">Albuca bracteata</name>
    <name type="common">False sea onion</name>
    <name type="synonym">Ornithogalum longebracteatum</name>
    <dbReference type="NCBI Taxonomy" id="82047"/>
    <lineage>
        <taxon>Eukaryota</taxon>
        <taxon>Viridiplantae</taxon>
        <taxon>Streptophyta</taxon>
        <taxon>Embryophyta</taxon>
        <taxon>Tracheophyta</taxon>
        <taxon>Spermatophyta</taxon>
        <taxon>Magnoliopsida</taxon>
        <taxon>Liliopsida</taxon>
        <taxon>Asparagales</taxon>
        <taxon>Hyacinthaceae</taxon>
        <taxon>Ornithogaloideae</taxon>
        <taxon>Albuca</taxon>
    </lineage>
</organism>
<dbReference type="InterPro" id="IPR013083">
    <property type="entry name" value="Znf_RING/FYVE/PHD"/>
</dbReference>
<name>A0A0A7LUC2_ALBBR</name>
<dbReference type="Pfam" id="PF14369">
    <property type="entry name" value="Zn_ribbon_19"/>
    <property type="match status" value="1"/>
</dbReference>
<dbReference type="PANTHER" id="PTHR15710:SF34">
    <property type="entry name" value="E3 UBIQUITIN-PROTEIN LIGASE RHC1A-RELATED"/>
    <property type="match status" value="1"/>
</dbReference>
<keyword evidence="3" id="KW-0808">Transferase</keyword>
<protein>
    <recommendedName>
        <fullName evidence="2">RING-type E3 ubiquitin transferase</fullName>
        <ecNumber evidence="2">2.3.2.27</ecNumber>
    </recommendedName>
</protein>
<dbReference type="Pfam" id="PF13639">
    <property type="entry name" value="zf-RING_2"/>
    <property type="match status" value="1"/>
</dbReference>
<dbReference type="GO" id="GO:0005737">
    <property type="term" value="C:cytoplasm"/>
    <property type="evidence" value="ECO:0007669"/>
    <property type="project" value="TreeGrafter"/>
</dbReference>
<keyword evidence="7" id="KW-0862">Zinc</keyword>
<reference evidence="11" key="1">
    <citation type="submission" date="2014-09" db="EMBL/GenBank/DDBJ databases">
        <title>Transcriptome-wide evaluation of reference genes for quantitative real-time PCR in Ornithogalum saundersiae tissues during plant development and under stress conditions.</title>
        <authorList>
            <person name="Kong J.-Q."/>
        </authorList>
    </citation>
    <scope>NUCLEOTIDE SEQUENCE</scope>
</reference>
<dbReference type="EC" id="2.3.2.27" evidence="2"/>
<evidence type="ECO:0000256" key="1">
    <source>
        <dbReference type="ARBA" id="ARBA00000900"/>
    </source>
</evidence>
<keyword evidence="6" id="KW-0833">Ubl conjugation pathway</keyword>
<keyword evidence="5 8" id="KW-0863">Zinc-finger</keyword>
<sequence length="334" mass="36820">MSSSGNTHWCYRCRQTVRPRGRDFLCPYCNEGFLQELNEINGIVGPFGLLGLDSVEDRDHRFGVMEALSAFMRQRMTGSGRNREIDIRGRPNVTADQGVGLGTAPFLLFSGQIPGHISDNGLGVFLNGPSGFGLRRANIGDYFVGGGLEDLIEMLTRNDRRGPPPAARSSIDAIPTIKINRNHLRGDSHCPVCKERFELGSEAREMPCKHLYHSDCIVPWLVQHNSCPVCRVELPPGYSGDASRARLSGQSSVGGERSNTSSDAGRESSGEGNGRRNPFSYLWPFRTSNSGTASQQNEYPHQNRYPSRNEASSSAALHDDSINEMGYSGWPFDY</sequence>
<proteinExistence type="evidence at transcript level"/>
<evidence type="ECO:0000256" key="8">
    <source>
        <dbReference type="PROSITE-ProRule" id="PRU00175"/>
    </source>
</evidence>
<evidence type="ECO:0000259" key="10">
    <source>
        <dbReference type="PROSITE" id="PS50089"/>
    </source>
</evidence>
<evidence type="ECO:0000256" key="9">
    <source>
        <dbReference type="SAM" id="MobiDB-lite"/>
    </source>
</evidence>
<dbReference type="CDD" id="cd16667">
    <property type="entry name" value="RING-H2_RNF126-like"/>
    <property type="match status" value="1"/>
</dbReference>
<accession>A0A0A7LUC2</accession>
<gene>
    <name evidence="11" type="primary">UPL-4</name>
</gene>
<dbReference type="GO" id="GO:0008270">
    <property type="term" value="F:zinc ion binding"/>
    <property type="evidence" value="ECO:0007669"/>
    <property type="project" value="UniProtKB-KW"/>
</dbReference>
<dbReference type="EMBL" id="KM977998">
    <property type="protein sequence ID" value="AIZ68181.1"/>
    <property type="molecule type" value="mRNA"/>
</dbReference>
<dbReference type="SMART" id="SM00184">
    <property type="entry name" value="RING"/>
    <property type="match status" value="1"/>
</dbReference>
<dbReference type="PROSITE" id="PS50089">
    <property type="entry name" value="ZF_RING_2"/>
    <property type="match status" value="1"/>
</dbReference>
<dbReference type="GO" id="GO:0016567">
    <property type="term" value="P:protein ubiquitination"/>
    <property type="evidence" value="ECO:0007669"/>
    <property type="project" value="TreeGrafter"/>
</dbReference>
<feature type="compositionally biased region" description="Polar residues" evidence="9">
    <location>
        <begin position="248"/>
        <end position="263"/>
    </location>
</feature>
<dbReference type="Gene3D" id="3.30.40.10">
    <property type="entry name" value="Zinc/RING finger domain, C3HC4 (zinc finger)"/>
    <property type="match status" value="1"/>
</dbReference>